<dbReference type="RefSeq" id="WP_395417404.1">
    <property type="nucleotide sequence ID" value="NZ_JBIPKE010000016.1"/>
</dbReference>
<name>A0ABW7N8F2_9BACT</name>
<evidence type="ECO:0000313" key="2">
    <source>
        <dbReference type="EMBL" id="MFH6983890.1"/>
    </source>
</evidence>
<evidence type="ECO:0000313" key="3">
    <source>
        <dbReference type="Proteomes" id="UP001610063"/>
    </source>
</evidence>
<accession>A0ABW7N8F2</accession>
<feature type="transmembrane region" description="Helical" evidence="1">
    <location>
        <begin position="190"/>
        <end position="206"/>
    </location>
</feature>
<dbReference type="EMBL" id="JBIPKE010000016">
    <property type="protein sequence ID" value="MFH6983890.1"/>
    <property type="molecule type" value="Genomic_DNA"/>
</dbReference>
<feature type="transmembrane region" description="Helical" evidence="1">
    <location>
        <begin position="48"/>
        <end position="71"/>
    </location>
</feature>
<dbReference type="Proteomes" id="UP001610063">
    <property type="component" value="Unassembled WGS sequence"/>
</dbReference>
<keyword evidence="1" id="KW-0812">Transmembrane</keyword>
<keyword evidence="1" id="KW-1133">Transmembrane helix</keyword>
<evidence type="ECO:0000256" key="1">
    <source>
        <dbReference type="SAM" id="Phobius"/>
    </source>
</evidence>
<feature type="transmembrane region" description="Helical" evidence="1">
    <location>
        <begin position="159"/>
        <end position="178"/>
    </location>
</feature>
<feature type="transmembrane region" description="Helical" evidence="1">
    <location>
        <begin position="77"/>
        <end position="94"/>
    </location>
</feature>
<feature type="transmembrane region" description="Helical" evidence="1">
    <location>
        <begin position="106"/>
        <end position="124"/>
    </location>
</feature>
<keyword evidence="1" id="KW-0472">Membrane</keyword>
<protein>
    <submittedName>
        <fullName evidence="2">DUF6962 family protein</fullName>
    </submittedName>
</protein>
<keyword evidence="3" id="KW-1185">Reference proteome</keyword>
<feature type="transmembrane region" description="Helical" evidence="1">
    <location>
        <begin position="20"/>
        <end position="36"/>
    </location>
</feature>
<organism evidence="2 3">
    <name type="scientific">Marinoscillum luteum</name>
    <dbReference type="NCBI Taxonomy" id="861051"/>
    <lineage>
        <taxon>Bacteria</taxon>
        <taxon>Pseudomonadati</taxon>
        <taxon>Bacteroidota</taxon>
        <taxon>Cytophagia</taxon>
        <taxon>Cytophagales</taxon>
        <taxon>Reichenbachiellaceae</taxon>
        <taxon>Marinoscillum</taxon>
    </lineage>
</organism>
<proteinExistence type="predicted"/>
<feature type="transmembrane region" description="Helical" evidence="1">
    <location>
        <begin position="130"/>
        <end position="147"/>
    </location>
</feature>
<sequence length="213" mass="24439">MEKVTFELFGLTLLEPLSTLMNWVLASLCGILYTRLKGSEDPFKKYWSWFFLAYSISLVFGGFSHLLFEYVDMPGKIPGWSIAILGGVAAEYAMTLDVSDSKKRQMLINVIRSKFFATLILLIMDFSFKWVMVHTAGFFVFVGVLSYQRMKAGATNYKYFLQGMAFLFVMAGVKVAGLDIHPSWFTRDDIAHFLMLAMYWLFYKGVKNYQAQS</sequence>
<dbReference type="InterPro" id="IPR054235">
    <property type="entry name" value="DUF6962"/>
</dbReference>
<gene>
    <name evidence="2" type="ORF">ACHKAR_10580</name>
</gene>
<comment type="caution">
    <text evidence="2">The sequence shown here is derived from an EMBL/GenBank/DDBJ whole genome shotgun (WGS) entry which is preliminary data.</text>
</comment>
<dbReference type="Pfam" id="PF22285">
    <property type="entry name" value="DUF6962"/>
    <property type="match status" value="1"/>
</dbReference>
<reference evidence="2 3" key="1">
    <citation type="journal article" date="2013" name="Int. J. Syst. Evol. Microbiol.">
        <title>Marinoscillum luteum sp. nov., isolated from marine sediment.</title>
        <authorList>
            <person name="Cha I.T."/>
            <person name="Park S.J."/>
            <person name="Kim S.J."/>
            <person name="Kim J.G."/>
            <person name="Jung M.Y."/>
            <person name="Shin K.S."/>
            <person name="Kwon K.K."/>
            <person name="Yang S.H."/>
            <person name="Seo Y.S."/>
            <person name="Rhee S.K."/>
        </authorList>
    </citation>
    <scope>NUCLEOTIDE SEQUENCE [LARGE SCALE GENOMIC DNA]</scope>
    <source>
        <strain evidence="2 3">KCTC 23939</strain>
    </source>
</reference>